<dbReference type="Proteomes" id="UP000439113">
    <property type="component" value="Unassembled WGS sequence"/>
</dbReference>
<dbReference type="OrthoDB" id="15401at2"/>
<dbReference type="GO" id="GO:1902600">
    <property type="term" value="P:proton transmembrane transport"/>
    <property type="evidence" value="ECO:0007669"/>
    <property type="project" value="UniProtKB-KW"/>
</dbReference>
<dbReference type="InterPro" id="IPR032820">
    <property type="entry name" value="ATPase_put"/>
</dbReference>
<evidence type="ECO:0000313" key="4">
    <source>
        <dbReference type="EMBL" id="MTV32174.1"/>
    </source>
</evidence>
<sequence>MQNGSDDDADMKVRLAKLASALQARREADTAEERRRSDAGPDKSLGRAMSLGFRVLTEFVSAAVVGGLIGWLLDKWLGTTPWLLVLFVGLGVAAGFNNVYRMAAKTTPPPRDGGQPPQT</sequence>
<name>A0A6N8DTK6_RHOAC</name>
<dbReference type="GO" id="GO:0045259">
    <property type="term" value="C:proton-transporting ATP synthase complex"/>
    <property type="evidence" value="ECO:0007669"/>
    <property type="project" value="UniProtKB-UniRule"/>
</dbReference>
<keyword evidence="3" id="KW-1133">Transmembrane helix</keyword>
<evidence type="ECO:0000256" key="3">
    <source>
        <dbReference type="SAM" id="Phobius"/>
    </source>
</evidence>
<protein>
    <recommendedName>
        <fullName evidence="1">ATP synthase protein I</fullName>
    </recommendedName>
</protein>
<keyword evidence="1" id="KW-0375">Hydrogen ion transport</keyword>
<keyword evidence="3" id="KW-0812">Transmembrane</keyword>
<dbReference type="EMBL" id="WNKS01000014">
    <property type="protein sequence ID" value="MTV32174.1"/>
    <property type="molecule type" value="Genomic_DNA"/>
</dbReference>
<proteinExistence type="inferred from homology"/>
<comment type="function">
    <text evidence="1">A possible function for this protein is to guide the assembly of the membrane sector of the ATPase enzyme complex.</text>
</comment>
<keyword evidence="1 3" id="KW-0472">Membrane</keyword>
<dbReference type="Pfam" id="PF09527">
    <property type="entry name" value="ATPase_gene1"/>
    <property type="match status" value="1"/>
</dbReference>
<comment type="similarity">
    <text evidence="1">Belongs to the bacterial AtpI family.</text>
</comment>
<dbReference type="AlphaFoldDB" id="A0A6N8DTK6"/>
<keyword evidence="1" id="KW-0406">Ion transport</keyword>
<organism evidence="4 5">
    <name type="scientific">Rhodoblastus acidophilus</name>
    <name type="common">Rhodopseudomonas acidophila</name>
    <dbReference type="NCBI Taxonomy" id="1074"/>
    <lineage>
        <taxon>Bacteria</taxon>
        <taxon>Pseudomonadati</taxon>
        <taxon>Pseudomonadota</taxon>
        <taxon>Alphaproteobacteria</taxon>
        <taxon>Hyphomicrobiales</taxon>
        <taxon>Rhodoblastaceae</taxon>
        <taxon>Rhodoblastus</taxon>
    </lineage>
</organism>
<dbReference type="InterPro" id="IPR016989">
    <property type="entry name" value="Atp1_alphaprobac"/>
</dbReference>
<feature type="region of interest" description="Disordered" evidence="2">
    <location>
        <begin position="22"/>
        <end position="46"/>
    </location>
</feature>
<dbReference type="RefSeq" id="WP_155446866.1">
    <property type="nucleotide sequence ID" value="NZ_WNKS01000014.1"/>
</dbReference>
<comment type="caution">
    <text evidence="4">The sequence shown here is derived from an EMBL/GenBank/DDBJ whole genome shotgun (WGS) entry which is preliminary data.</text>
</comment>
<feature type="transmembrane region" description="Helical" evidence="3">
    <location>
        <begin position="79"/>
        <end position="100"/>
    </location>
</feature>
<feature type="compositionally biased region" description="Basic and acidic residues" evidence="2">
    <location>
        <begin position="24"/>
        <end position="45"/>
    </location>
</feature>
<reference evidence="4 5" key="1">
    <citation type="submission" date="2019-11" db="EMBL/GenBank/DDBJ databases">
        <title>Whole-genome sequence of a Rhodoblastus acidophilus DSM 142.</title>
        <authorList>
            <person name="Kyndt J.A."/>
            <person name="Meyer T.E."/>
        </authorList>
    </citation>
    <scope>NUCLEOTIDE SEQUENCE [LARGE SCALE GENOMIC DNA]</scope>
    <source>
        <strain evidence="4 5">DSM 142</strain>
    </source>
</reference>
<keyword evidence="1" id="KW-0813">Transport</keyword>
<evidence type="ECO:0000313" key="5">
    <source>
        <dbReference type="Proteomes" id="UP000439113"/>
    </source>
</evidence>
<accession>A0A6N8DTK6</accession>
<dbReference type="PIRSF" id="PIRSF032126">
    <property type="entry name" value="F0F1_ATP_synthase_subunit_I"/>
    <property type="match status" value="1"/>
</dbReference>
<feature type="transmembrane region" description="Helical" evidence="3">
    <location>
        <begin position="51"/>
        <end position="73"/>
    </location>
</feature>
<gene>
    <name evidence="4" type="ORF">GJ654_14385</name>
</gene>
<evidence type="ECO:0000256" key="2">
    <source>
        <dbReference type="SAM" id="MobiDB-lite"/>
    </source>
</evidence>
<evidence type="ECO:0000256" key="1">
    <source>
        <dbReference type="PIRNR" id="PIRNR032126"/>
    </source>
</evidence>